<dbReference type="PANTHER" id="PTHR38784">
    <property type="entry name" value="SUCROSE PHOSPHORYLASE"/>
    <property type="match status" value="1"/>
</dbReference>
<comment type="similarity">
    <text evidence="1 4">Belongs to the glycosyl hydrolase 13 family. Sucrose phosphorylase subfamily.</text>
</comment>
<dbReference type="InterPro" id="IPR016377">
    <property type="entry name" value="Sucrose_GGa_phosphorylase-rel"/>
</dbReference>
<evidence type="ECO:0000259" key="5">
    <source>
        <dbReference type="SMART" id="SM00642"/>
    </source>
</evidence>
<evidence type="ECO:0000256" key="1">
    <source>
        <dbReference type="ARBA" id="ARBA00008452"/>
    </source>
</evidence>
<keyword evidence="3 4" id="KW-0808">Transferase</keyword>
<organism evidence="6 7">
    <name type="scientific">Paenibacillus borealis</name>
    <dbReference type="NCBI Taxonomy" id="160799"/>
    <lineage>
        <taxon>Bacteria</taxon>
        <taxon>Bacillati</taxon>
        <taxon>Bacillota</taxon>
        <taxon>Bacilli</taxon>
        <taxon>Bacillales</taxon>
        <taxon>Paenibacillaceae</taxon>
        <taxon>Paenibacillus</taxon>
    </lineage>
</organism>
<gene>
    <name evidence="6" type="ORF">BSK56_10490</name>
</gene>
<dbReference type="PANTHER" id="PTHR38784:SF1">
    <property type="entry name" value="SUCROSE PHOSPHORYLASE"/>
    <property type="match status" value="1"/>
</dbReference>
<dbReference type="EC" id="2.4.1.7" evidence="4"/>
<proteinExistence type="inferred from homology"/>
<sequence length="481" mass="55477">MQIKNEAMLITYADSLGRNLQELNEILDKHLKGVVGGVHLLPFYPSSGDRGFAPMDYTQVDESFGSWSEVEEMSRKFYMMYDFMINHISRQSPYFRDFLDKKEDSEYADLFIRYKDFWPGGEPTDADVDLIYKRKPRAPYVEVTFKDGTTEKVWCTFDEQQIDLDVTTETTKKFVRDNLTFLAGKGASIIRLDAFAYANKKLGTNCFFVEPEIWEMLKYSEDIVNPTGITVLPEIHEHYSIQLKIAEQGYYVYDFALPMLVLHALFSGKAHRLAHWLQICPRKQFTTLDTHDGIGVVDVKDLLSDEEAEMTREHLYSQGANVKKIYSTEAYNNLDIYQINCTYYSALGNDDQAYLLARALQCFAPGIPQIYYVGLLAGENDIELLESTKEGRNINRHYYTKEEIEVETKRPVVQKLFQLLKFRNSCPAFSGDITIQEKSSHELEITWKHQASEAKLAANLLTKQFTILAREQAGEWTEVFG</sequence>
<evidence type="ECO:0000256" key="3">
    <source>
        <dbReference type="ARBA" id="ARBA00022679"/>
    </source>
</evidence>
<keyword evidence="2 4" id="KW-0328">Glycosyltransferase</keyword>
<comment type="catalytic activity">
    <reaction evidence="4">
        <text>sucrose + phosphate = D-fructose + alpha-D-glucose 1-phosphate</text>
        <dbReference type="Rhea" id="RHEA:24048"/>
        <dbReference type="ChEBI" id="CHEBI:17992"/>
        <dbReference type="ChEBI" id="CHEBI:37721"/>
        <dbReference type="ChEBI" id="CHEBI:43474"/>
        <dbReference type="ChEBI" id="CHEBI:58601"/>
        <dbReference type="EC" id="2.4.1.7"/>
    </reaction>
</comment>
<dbReference type="SUPFAM" id="SSF51445">
    <property type="entry name" value="(Trans)glycosidases"/>
    <property type="match status" value="1"/>
</dbReference>
<dbReference type="CDD" id="cd11355">
    <property type="entry name" value="AmyAc_Sucrose_phosphorylase"/>
    <property type="match status" value="1"/>
</dbReference>
<keyword evidence="7" id="KW-1185">Reference proteome</keyword>
<protein>
    <recommendedName>
        <fullName evidence="4">Sucrose phosphorylase</fullName>
        <ecNumber evidence="4">2.4.1.7</ecNumber>
    </recommendedName>
    <alternativeName>
        <fullName evidence="4">Sucrose glucosyltransferase</fullName>
    </alternativeName>
</protein>
<reference evidence="6 7" key="1">
    <citation type="submission" date="2016-10" db="EMBL/GenBank/DDBJ databases">
        <title>Paenibacillus species isolates.</title>
        <authorList>
            <person name="Beno S.M."/>
        </authorList>
    </citation>
    <scope>NUCLEOTIDE SEQUENCE [LARGE SCALE GENOMIC DNA]</scope>
    <source>
        <strain evidence="6 7">FSL H7-0744</strain>
    </source>
</reference>
<accession>A0ABX3HDW8</accession>
<dbReference type="Pfam" id="PF00128">
    <property type="entry name" value="Alpha-amylase"/>
    <property type="match status" value="1"/>
</dbReference>
<dbReference type="EMBL" id="MPTB01000011">
    <property type="protein sequence ID" value="OMD48708.1"/>
    <property type="molecule type" value="Genomic_DNA"/>
</dbReference>
<dbReference type="PIRSF" id="PIRSF003059">
    <property type="entry name" value="Sucrose_phosphorylase"/>
    <property type="match status" value="1"/>
</dbReference>
<evidence type="ECO:0000313" key="6">
    <source>
        <dbReference type="EMBL" id="OMD48708.1"/>
    </source>
</evidence>
<dbReference type="Gene3D" id="3.90.400.10">
    <property type="entry name" value="Oligo-1,6-glucosidase, Domain 2"/>
    <property type="match status" value="1"/>
</dbReference>
<evidence type="ECO:0000313" key="7">
    <source>
        <dbReference type="Proteomes" id="UP000187412"/>
    </source>
</evidence>
<evidence type="ECO:0000256" key="4">
    <source>
        <dbReference type="PIRNR" id="PIRNR003059"/>
    </source>
</evidence>
<dbReference type="SMART" id="SM00642">
    <property type="entry name" value="Aamy"/>
    <property type="match status" value="1"/>
</dbReference>
<dbReference type="NCBIfam" id="TIGR03852">
    <property type="entry name" value="sucrose_gtfA"/>
    <property type="match status" value="1"/>
</dbReference>
<dbReference type="InterPro" id="IPR022527">
    <property type="entry name" value="Sucrose_phospho"/>
</dbReference>
<feature type="domain" description="Glycosyl hydrolase family 13 catalytic" evidence="5">
    <location>
        <begin position="6"/>
        <end position="423"/>
    </location>
</feature>
<dbReference type="Gene3D" id="3.20.20.80">
    <property type="entry name" value="Glycosidases"/>
    <property type="match status" value="1"/>
</dbReference>
<comment type="caution">
    <text evidence="6">The sequence shown here is derived from an EMBL/GenBank/DDBJ whole genome shotgun (WGS) entry which is preliminary data.</text>
</comment>
<dbReference type="Proteomes" id="UP000187412">
    <property type="component" value="Unassembled WGS sequence"/>
</dbReference>
<dbReference type="RefSeq" id="WP_076110469.1">
    <property type="nucleotide sequence ID" value="NZ_MPTB01000011.1"/>
</dbReference>
<dbReference type="InterPro" id="IPR017853">
    <property type="entry name" value="GH"/>
</dbReference>
<dbReference type="InterPro" id="IPR006047">
    <property type="entry name" value="GH13_cat_dom"/>
</dbReference>
<dbReference type="InterPro" id="IPR045857">
    <property type="entry name" value="O16G_dom_2"/>
</dbReference>
<name>A0ABX3HDW8_PAEBO</name>
<evidence type="ECO:0000256" key="2">
    <source>
        <dbReference type="ARBA" id="ARBA00022676"/>
    </source>
</evidence>